<feature type="transmembrane region" description="Helical" evidence="1">
    <location>
        <begin position="174"/>
        <end position="196"/>
    </location>
</feature>
<organism evidence="2 3">
    <name type="scientific">Streptomyces actuosus</name>
    <dbReference type="NCBI Taxonomy" id="1885"/>
    <lineage>
        <taxon>Bacteria</taxon>
        <taxon>Bacillati</taxon>
        <taxon>Actinomycetota</taxon>
        <taxon>Actinomycetes</taxon>
        <taxon>Kitasatosporales</taxon>
        <taxon>Streptomycetaceae</taxon>
        <taxon>Streptomyces</taxon>
    </lineage>
</organism>
<dbReference type="InterPro" id="IPR012666">
    <property type="entry name" value="CbtA_put"/>
</dbReference>
<sequence length="257" mass="26288">MNSVTVRTLLVRGMLAGLAAGLLAFGLAYLVGEPGLNAGIAYEDAHAHAGHDHEHEVELVGRAVQSTAGLATAVLVFGTAVGGIAALAFCFALGRIGRIGPRATAALVAGGAFVTVYLVPFLKYPGNPPGANEGDTIGQRTTLYLLMTALTVLVGLAAVILGRRLAGRFGNWNAGLAAGAAFVAVMAVAAVFLPAVNETPEDFPAGVLWQFRLASIGIQALLWSSFGVIFGFLAERVLAPRAARPGRSAASEAPTTV</sequence>
<reference evidence="2 3" key="1">
    <citation type="submission" date="2021-02" db="EMBL/GenBank/DDBJ databases">
        <title>Whole genome sequencing of Streptomyces actuosus VRA1.</title>
        <authorList>
            <person name="Sen G."/>
            <person name="Sen A."/>
        </authorList>
    </citation>
    <scope>NUCLEOTIDE SEQUENCE [LARGE SCALE GENOMIC DNA]</scope>
    <source>
        <strain evidence="2 3">VRA1</strain>
    </source>
</reference>
<keyword evidence="1" id="KW-0812">Transmembrane</keyword>
<dbReference type="RefSeq" id="WP_205386925.1">
    <property type="nucleotide sequence ID" value="NZ_JAFFZS010000047.1"/>
</dbReference>
<gene>
    <name evidence="2" type="ORF">JS756_32820</name>
</gene>
<feature type="transmembrane region" description="Helical" evidence="1">
    <location>
        <begin position="105"/>
        <end position="122"/>
    </location>
</feature>
<protein>
    <submittedName>
        <fullName evidence="2">CbtA family protein</fullName>
    </submittedName>
</protein>
<evidence type="ECO:0000313" key="2">
    <source>
        <dbReference type="EMBL" id="MBN0048784.1"/>
    </source>
</evidence>
<feature type="transmembrane region" description="Helical" evidence="1">
    <location>
        <begin position="9"/>
        <end position="31"/>
    </location>
</feature>
<dbReference type="Proteomes" id="UP000788262">
    <property type="component" value="Unassembled WGS sequence"/>
</dbReference>
<evidence type="ECO:0000313" key="3">
    <source>
        <dbReference type="Proteomes" id="UP000788262"/>
    </source>
</evidence>
<keyword evidence="1" id="KW-0472">Membrane</keyword>
<accession>A0ABS2W0H1</accession>
<dbReference type="Pfam" id="PF09490">
    <property type="entry name" value="CbtA"/>
    <property type="match status" value="1"/>
</dbReference>
<keyword evidence="3" id="KW-1185">Reference proteome</keyword>
<feature type="transmembrane region" description="Helical" evidence="1">
    <location>
        <begin position="216"/>
        <end position="234"/>
    </location>
</feature>
<keyword evidence="1" id="KW-1133">Transmembrane helix</keyword>
<feature type="transmembrane region" description="Helical" evidence="1">
    <location>
        <begin position="142"/>
        <end position="162"/>
    </location>
</feature>
<proteinExistence type="predicted"/>
<comment type="caution">
    <text evidence="2">The sequence shown here is derived from an EMBL/GenBank/DDBJ whole genome shotgun (WGS) entry which is preliminary data.</text>
</comment>
<feature type="transmembrane region" description="Helical" evidence="1">
    <location>
        <begin position="68"/>
        <end position="93"/>
    </location>
</feature>
<evidence type="ECO:0000256" key="1">
    <source>
        <dbReference type="SAM" id="Phobius"/>
    </source>
</evidence>
<name>A0ABS2W0H1_STRAS</name>
<dbReference type="EMBL" id="JAFFZS010000047">
    <property type="protein sequence ID" value="MBN0048784.1"/>
    <property type="molecule type" value="Genomic_DNA"/>
</dbReference>